<protein>
    <submittedName>
        <fullName evidence="4">Uncharacterized protein</fullName>
    </submittedName>
</protein>
<name>A0A2J8CNN8_VERDA</name>
<feature type="transmembrane region" description="Helical" evidence="2">
    <location>
        <begin position="236"/>
        <end position="259"/>
    </location>
</feature>
<proteinExistence type="predicted"/>
<reference evidence="4 6" key="2">
    <citation type="submission" date="2018-12" db="EMBL/GenBank/DDBJ databases">
        <title>Genome of Verticillium dahliae isolate Getta Getta.</title>
        <authorList>
            <person name="Gardiner D.M."/>
        </authorList>
    </citation>
    <scope>NUCLEOTIDE SEQUENCE [LARGE SCALE GENOMIC DNA]</scope>
    <source>
        <strain evidence="4 6">Getta Getta</strain>
    </source>
</reference>
<dbReference type="Proteomes" id="UP000288725">
    <property type="component" value="Chromosome 8"/>
</dbReference>
<comment type="caution">
    <text evidence="4">The sequence shown here is derived from an EMBL/GenBank/DDBJ whole genome shotgun (WGS) entry which is preliminary data.</text>
</comment>
<gene>
    <name evidence="3" type="ORF">BJF96_g754</name>
    <name evidence="4" type="ORF">VDGE_06003</name>
</gene>
<evidence type="ECO:0000313" key="4">
    <source>
        <dbReference type="EMBL" id="RXG46577.1"/>
    </source>
</evidence>
<dbReference type="EMBL" id="MPSH01000002">
    <property type="protein sequence ID" value="PNH36022.1"/>
    <property type="molecule type" value="Genomic_DNA"/>
</dbReference>
<sequence>MLAQATPPPVMGARQVALGETETIIRKITTSPRTLTSQECAITSRGYCEKWAVALYTRWTAPSGCPAIVTPSPNLRYFEECGLPNHMPVFVNGGYYSPGICPESYSIGCTAGPNDAQVNDEPVDENETVGFCVPTSYRCVSSNGGTYHATRSMSTALAYQIRWQSSDLINLPEHPMAGSNFDPNIETITTPELESLSTSGTSFSSGSSSQPSPSNSQPTRSPLQSAEDDAATRPPVIIIVPVVIGTIIILALVGFFWFWKLRRRRRRREQQGEQTHKATSGHIAGGDWNGQVPGPGLAELPAISKPVEKDDDSFFVRPPVEMDATQTTTPSDAPPVHSPDQSKVAPDCALDTVSPLSGLRLGIGYELDDGYRCVSPGTHPVTKRESGDAWERQELIRRQSELAERRARLEELEAIEKEQAAIRQRLSAL</sequence>
<evidence type="ECO:0000313" key="3">
    <source>
        <dbReference type="EMBL" id="PNH36022.1"/>
    </source>
</evidence>
<keyword evidence="2" id="KW-0472">Membrane</keyword>
<keyword evidence="2" id="KW-0812">Transmembrane</keyword>
<evidence type="ECO:0000313" key="6">
    <source>
        <dbReference type="Proteomes" id="UP000288725"/>
    </source>
</evidence>
<evidence type="ECO:0000313" key="5">
    <source>
        <dbReference type="Proteomes" id="UP000236305"/>
    </source>
</evidence>
<organism evidence="4 6">
    <name type="scientific">Verticillium dahliae</name>
    <name type="common">Verticillium wilt</name>
    <dbReference type="NCBI Taxonomy" id="27337"/>
    <lineage>
        <taxon>Eukaryota</taxon>
        <taxon>Fungi</taxon>
        <taxon>Dikarya</taxon>
        <taxon>Ascomycota</taxon>
        <taxon>Pezizomycotina</taxon>
        <taxon>Sordariomycetes</taxon>
        <taxon>Hypocreomycetidae</taxon>
        <taxon>Glomerellales</taxon>
        <taxon>Plectosphaerellaceae</taxon>
        <taxon>Verticillium</taxon>
    </lineage>
</organism>
<accession>A0A2J8CNN8</accession>
<feature type="region of interest" description="Disordered" evidence="1">
    <location>
        <begin position="194"/>
        <end position="230"/>
    </location>
</feature>
<keyword evidence="2" id="KW-1133">Transmembrane helix</keyword>
<feature type="region of interest" description="Disordered" evidence="1">
    <location>
        <begin position="268"/>
        <end position="288"/>
    </location>
</feature>
<feature type="region of interest" description="Disordered" evidence="1">
    <location>
        <begin position="324"/>
        <end position="345"/>
    </location>
</feature>
<dbReference type="AlphaFoldDB" id="A0A2J8CNN8"/>
<dbReference type="Proteomes" id="UP000236305">
    <property type="component" value="Unassembled WGS sequence"/>
</dbReference>
<reference evidence="3 5" key="1">
    <citation type="submission" date="2017-12" db="EMBL/GenBank/DDBJ databases">
        <title>Comparative genomics yields insights into virulence evolution of Verticillium dahliae.</title>
        <authorList>
            <person name="Fan R."/>
            <person name="Armitage A.D."/>
            <person name="Cascant-Lopez E."/>
            <person name="Sobczyk M."/>
            <person name="Cockerton H.M."/>
            <person name="Harrison R.J."/>
        </authorList>
    </citation>
    <scope>NUCLEOTIDE SEQUENCE [LARGE SCALE GENOMIC DNA]</scope>
    <source>
        <strain evidence="3 5">12008</strain>
    </source>
</reference>
<evidence type="ECO:0000256" key="1">
    <source>
        <dbReference type="SAM" id="MobiDB-lite"/>
    </source>
</evidence>
<evidence type="ECO:0000256" key="2">
    <source>
        <dbReference type="SAM" id="Phobius"/>
    </source>
</evidence>
<feature type="compositionally biased region" description="Low complexity" evidence="1">
    <location>
        <begin position="194"/>
        <end position="222"/>
    </location>
</feature>
<dbReference type="EMBL" id="RSDZ01000049">
    <property type="protein sequence ID" value="RXG46577.1"/>
    <property type="molecule type" value="Genomic_DNA"/>
</dbReference>
<dbReference type="OrthoDB" id="4770059at2759"/>
<dbReference type="OMA" id="GYRAMCT"/>